<proteinExistence type="inferred from homology"/>
<dbReference type="GO" id="GO:0005743">
    <property type="term" value="C:mitochondrial inner membrane"/>
    <property type="evidence" value="ECO:0007669"/>
    <property type="project" value="UniProtKB-SubCell"/>
</dbReference>
<accession>A0A1L0D4X3</accession>
<dbReference type="Gene3D" id="1.50.40.10">
    <property type="entry name" value="Mitochondrial carrier domain"/>
    <property type="match status" value="1"/>
</dbReference>
<evidence type="ECO:0000256" key="4">
    <source>
        <dbReference type="ARBA" id="ARBA00022692"/>
    </source>
</evidence>
<dbReference type="PROSITE" id="PS50920">
    <property type="entry name" value="SOLCAR"/>
    <property type="match status" value="3"/>
</dbReference>
<name>A0A1L0D4X3_9ASCO</name>
<dbReference type="Proteomes" id="UP000182334">
    <property type="component" value="Chromosome III"/>
</dbReference>
<dbReference type="PANTHER" id="PTHR45683">
    <property type="entry name" value="MITOCHONDRIAL NICOTINAMIDE ADENINE DINUCLEOTIDE TRANSPORTER 1-RELATED-RELATED"/>
    <property type="match status" value="1"/>
</dbReference>
<dbReference type="SUPFAM" id="SSF103506">
    <property type="entry name" value="Mitochondrial carrier"/>
    <property type="match status" value="1"/>
</dbReference>
<evidence type="ECO:0000256" key="10">
    <source>
        <dbReference type="PROSITE-ProRule" id="PRU00282"/>
    </source>
</evidence>
<keyword evidence="4 10" id="KW-0812">Transmembrane</keyword>
<keyword evidence="9 10" id="KW-0472">Membrane</keyword>
<keyword evidence="13" id="KW-1185">Reference proteome</keyword>
<dbReference type="GO" id="GO:0015215">
    <property type="term" value="F:nucleotide transmembrane transporter activity"/>
    <property type="evidence" value="ECO:0007669"/>
    <property type="project" value="UniProtKB-ARBA"/>
</dbReference>
<evidence type="ECO:0000256" key="3">
    <source>
        <dbReference type="ARBA" id="ARBA00022448"/>
    </source>
</evidence>
<protein>
    <submittedName>
        <fullName evidence="12">CIC11C00000004040</fullName>
    </submittedName>
</protein>
<evidence type="ECO:0000256" key="9">
    <source>
        <dbReference type="ARBA" id="ARBA00023136"/>
    </source>
</evidence>
<evidence type="ECO:0000256" key="8">
    <source>
        <dbReference type="ARBA" id="ARBA00023128"/>
    </source>
</evidence>
<evidence type="ECO:0000256" key="6">
    <source>
        <dbReference type="ARBA" id="ARBA00022792"/>
    </source>
</evidence>
<feature type="repeat" description="Solcar" evidence="10">
    <location>
        <begin position="115"/>
        <end position="202"/>
    </location>
</feature>
<dbReference type="AlphaFoldDB" id="A0A1L0D4X3"/>
<dbReference type="Pfam" id="PF00153">
    <property type="entry name" value="Mito_carr"/>
    <property type="match status" value="3"/>
</dbReference>
<evidence type="ECO:0000313" key="13">
    <source>
        <dbReference type="Proteomes" id="UP000182334"/>
    </source>
</evidence>
<gene>
    <name evidence="12" type="ORF">SAMEA4029010_CIC11G00000004040</name>
</gene>
<comment type="similarity">
    <text evidence="2 11">Belongs to the mitochondrial carrier (TC 2.A.29) family.</text>
</comment>
<keyword evidence="8" id="KW-0496">Mitochondrion</keyword>
<evidence type="ECO:0000256" key="1">
    <source>
        <dbReference type="ARBA" id="ARBA00004448"/>
    </source>
</evidence>
<sequence>MSDPWSRRQIEIVSGLSAGFATTIITHPLDLIKVRLQLSTSPSSRPFDSLRNVISGIVQDARAARSAAILQRPQIYYLFQQCYRGVGPNLVGNVSAWGLYFALYSEFKQFMPTADGTTKYFTASTLAGISTSVLTNPIWVVKTRMLSTSNRATHSYKSALDGIRLIYHKEGIATFWRGTLPSLFSVFQASLHFTFYDHAKNYLMEKLNSTSLSTLQYIYASVASKTLSMAIWYPTQVVRSRLQSYNFDGERRSLVLVITQIYKNERGWRGFYRGLGANIVRVLPSTIITFVSYETTKSYLSEA</sequence>
<evidence type="ECO:0000313" key="12">
    <source>
        <dbReference type="EMBL" id="SGZ51564.1"/>
    </source>
</evidence>
<keyword evidence="6" id="KW-0999">Mitochondrion inner membrane</keyword>
<organism evidence="12 13">
    <name type="scientific">Sungouiella intermedia</name>
    <dbReference type="NCBI Taxonomy" id="45354"/>
    <lineage>
        <taxon>Eukaryota</taxon>
        <taxon>Fungi</taxon>
        <taxon>Dikarya</taxon>
        <taxon>Ascomycota</taxon>
        <taxon>Saccharomycotina</taxon>
        <taxon>Pichiomycetes</taxon>
        <taxon>Metschnikowiaceae</taxon>
        <taxon>Sungouiella</taxon>
    </lineage>
</organism>
<keyword evidence="7" id="KW-1133">Transmembrane helix</keyword>
<comment type="subcellular location">
    <subcellularLocation>
        <location evidence="1">Mitochondrion inner membrane</location>
        <topology evidence="1">Multi-pass membrane protein</topology>
    </subcellularLocation>
</comment>
<reference evidence="12 13" key="1">
    <citation type="submission" date="2016-10" db="EMBL/GenBank/DDBJ databases">
        <authorList>
            <person name="de Groot N.N."/>
        </authorList>
    </citation>
    <scope>NUCLEOTIDE SEQUENCE [LARGE SCALE GENOMIC DNA]</scope>
    <source>
        <strain evidence="12 13">CBS 141442</strain>
    </source>
</reference>
<dbReference type="STRING" id="45354.A0A1L0D4X3"/>
<keyword evidence="3 11" id="KW-0813">Transport</keyword>
<keyword evidence="5" id="KW-0677">Repeat</keyword>
<evidence type="ECO:0000256" key="2">
    <source>
        <dbReference type="ARBA" id="ARBA00006375"/>
    </source>
</evidence>
<dbReference type="OrthoDB" id="428293at2759"/>
<dbReference type="InterPro" id="IPR023395">
    <property type="entry name" value="MCP_dom_sf"/>
</dbReference>
<dbReference type="InterPro" id="IPR018108">
    <property type="entry name" value="MCP_transmembrane"/>
</dbReference>
<feature type="repeat" description="Solcar" evidence="10">
    <location>
        <begin position="212"/>
        <end position="299"/>
    </location>
</feature>
<evidence type="ECO:0000256" key="7">
    <source>
        <dbReference type="ARBA" id="ARBA00022989"/>
    </source>
</evidence>
<dbReference type="PRINTS" id="PR00926">
    <property type="entry name" value="MITOCARRIER"/>
</dbReference>
<evidence type="ECO:0000256" key="5">
    <source>
        <dbReference type="ARBA" id="ARBA00022737"/>
    </source>
</evidence>
<dbReference type="InterPro" id="IPR002067">
    <property type="entry name" value="MCP"/>
</dbReference>
<feature type="repeat" description="Solcar" evidence="10">
    <location>
        <begin position="6"/>
        <end position="110"/>
    </location>
</feature>
<evidence type="ECO:0000256" key="11">
    <source>
        <dbReference type="RuleBase" id="RU000488"/>
    </source>
</evidence>
<dbReference type="InterPro" id="IPR044712">
    <property type="entry name" value="SLC25A32-like"/>
</dbReference>
<dbReference type="EMBL" id="LT635758">
    <property type="protein sequence ID" value="SGZ51564.1"/>
    <property type="molecule type" value="Genomic_DNA"/>
</dbReference>